<name>A0AA36ML95_9DINO</name>
<feature type="region of interest" description="Disordered" evidence="1">
    <location>
        <begin position="1"/>
        <end position="50"/>
    </location>
</feature>
<dbReference type="Proteomes" id="UP001178507">
    <property type="component" value="Unassembled WGS sequence"/>
</dbReference>
<comment type="caution">
    <text evidence="2">The sequence shown here is derived from an EMBL/GenBank/DDBJ whole genome shotgun (WGS) entry which is preliminary data.</text>
</comment>
<proteinExistence type="predicted"/>
<dbReference type="EMBL" id="CAUJNA010000367">
    <property type="protein sequence ID" value="CAJ1376171.1"/>
    <property type="molecule type" value="Genomic_DNA"/>
</dbReference>
<keyword evidence="3" id="KW-1185">Reference proteome</keyword>
<organism evidence="2 3">
    <name type="scientific">Effrenium voratum</name>
    <dbReference type="NCBI Taxonomy" id="2562239"/>
    <lineage>
        <taxon>Eukaryota</taxon>
        <taxon>Sar</taxon>
        <taxon>Alveolata</taxon>
        <taxon>Dinophyceae</taxon>
        <taxon>Suessiales</taxon>
        <taxon>Symbiodiniaceae</taxon>
        <taxon>Effrenium</taxon>
    </lineage>
</organism>
<dbReference type="AlphaFoldDB" id="A0AA36ML95"/>
<reference evidence="2" key="1">
    <citation type="submission" date="2023-08" db="EMBL/GenBank/DDBJ databases">
        <authorList>
            <person name="Chen Y."/>
            <person name="Shah S."/>
            <person name="Dougan E. K."/>
            <person name="Thang M."/>
            <person name="Chan C."/>
        </authorList>
    </citation>
    <scope>NUCLEOTIDE SEQUENCE</scope>
</reference>
<protein>
    <submittedName>
        <fullName evidence="2">Uncharacterized protein</fullName>
    </submittedName>
</protein>
<evidence type="ECO:0000313" key="3">
    <source>
        <dbReference type="Proteomes" id="UP001178507"/>
    </source>
</evidence>
<feature type="compositionally biased region" description="Low complexity" evidence="1">
    <location>
        <begin position="9"/>
        <end position="30"/>
    </location>
</feature>
<evidence type="ECO:0000256" key="1">
    <source>
        <dbReference type="SAM" id="MobiDB-lite"/>
    </source>
</evidence>
<gene>
    <name evidence="2" type="ORF">EVOR1521_LOCUS5292</name>
</gene>
<sequence length="245" mass="28251">MQRSGSDLAAVRHAASEASASQPSRSSSDVSLRRKRRSRAREPGLTLEQQQKAVQDAAFDRYIAGLRQDAQKVVSAAKMWQDTVKGGMDDEQMEKSEKRSLCQKYQAQVLAQIENNKARRAEARREFIEAASSHSFPLFTETFISLPEVEEYERQRKEHWRKELDQQMATNQILHNLELKKHHDMAIASYKQNVKSTTKARRDERDRLASQGRELVASWERDIRIKQLKRAMDVGKDVVKDIDVL</sequence>
<evidence type="ECO:0000313" key="2">
    <source>
        <dbReference type="EMBL" id="CAJ1376171.1"/>
    </source>
</evidence>
<accession>A0AA36ML95</accession>